<dbReference type="PROSITE" id="PS01248">
    <property type="entry name" value="EGF_LAM_1"/>
    <property type="match status" value="1"/>
</dbReference>
<evidence type="ECO:0000256" key="7">
    <source>
        <dbReference type="ARBA" id="ARBA00023235"/>
    </source>
</evidence>
<dbReference type="EC" id="5.3.4.1" evidence="3"/>
<accession>A0AAN9BBZ0</accession>
<reference evidence="15 16" key="1">
    <citation type="submission" date="2024-02" db="EMBL/GenBank/DDBJ databases">
        <title>Chromosome-scale genome assembly of the rough periwinkle Littorina saxatilis.</title>
        <authorList>
            <person name="De Jode A."/>
            <person name="Faria R."/>
            <person name="Formenti G."/>
            <person name="Sims Y."/>
            <person name="Smith T.P."/>
            <person name="Tracey A."/>
            <person name="Wood J.M.D."/>
            <person name="Zagrodzka Z.B."/>
            <person name="Johannesson K."/>
            <person name="Butlin R.K."/>
            <person name="Leder E.H."/>
        </authorList>
    </citation>
    <scope>NUCLEOTIDE SEQUENCE [LARGE SCALE GENOMIC DNA]</scope>
    <source>
        <strain evidence="15">Snail1</strain>
        <tissue evidence="15">Muscle</tissue>
    </source>
</reference>
<dbReference type="SMART" id="SM00179">
    <property type="entry name" value="EGF_CA"/>
    <property type="match status" value="2"/>
</dbReference>
<dbReference type="SMART" id="SM00261">
    <property type="entry name" value="FU"/>
    <property type="match status" value="2"/>
</dbReference>
<feature type="domain" description="EGF-like" evidence="14">
    <location>
        <begin position="293"/>
        <end position="336"/>
    </location>
</feature>
<dbReference type="EMBL" id="JBAMIC010000010">
    <property type="protein sequence ID" value="KAK7102697.1"/>
    <property type="molecule type" value="Genomic_DNA"/>
</dbReference>
<evidence type="ECO:0000256" key="12">
    <source>
        <dbReference type="SAM" id="MobiDB-lite"/>
    </source>
</evidence>
<evidence type="ECO:0000256" key="13">
    <source>
        <dbReference type="SAM" id="SignalP"/>
    </source>
</evidence>
<evidence type="ECO:0000256" key="4">
    <source>
        <dbReference type="ARBA" id="ARBA00022536"/>
    </source>
</evidence>
<dbReference type="Pfam" id="PF00053">
    <property type="entry name" value="EGF_laminin"/>
    <property type="match status" value="1"/>
</dbReference>
<dbReference type="PROSITE" id="PS01186">
    <property type="entry name" value="EGF_2"/>
    <property type="match status" value="1"/>
</dbReference>
<dbReference type="InterPro" id="IPR049883">
    <property type="entry name" value="NOTCH1_EGF-like"/>
</dbReference>
<feature type="compositionally biased region" description="Basic and acidic residues" evidence="12">
    <location>
        <begin position="384"/>
        <end position="393"/>
    </location>
</feature>
<feature type="compositionally biased region" description="Basic and acidic residues" evidence="12">
    <location>
        <begin position="350"/>
        <end position="359"/>
    </location>
</feature>
<dbReference type="Pfam" id="PF07645">
    <property type="entry name" value="EGF_CA"/>
    <property type="match status" value="1"/>
</dbReference>
<dbReference type="InterPro" id="IPR002049">
    <property type="entry name" value="LE_dom"/>
</dbReference>
<comment type="catalytic activity">
    <reaction evidence="1">
        <text>Catalyzes the rearrangement of -S-S- bonds in proteins.</text>
        <dbReference type="EC" id="5.3.4.1"/>
    </reaction>
</comment>
<dbReference type="Proteomes" id="UP001374579">
    <property type="component" value="Unassembled WGS sequence"/>
</dbReference>
<keyword evidence="5" id="KW-0677">Repeat</keyword>
<dbReference type="SMART" id="SM00181">
    <property type="entry name" value="EGF"/>
    <property type="match status" value="2"/>
</dbReference>
<feature type="chain" id="PRO_5042986016" description="protein disulfide-isomerase" evidence="13">
    <location>
        <begin position="23"/>
        <end position="393"/>
    </location>
</feature>
<dbReference type="AlphaFoldDB" id="A0AAN9BBZ0"/>
<keyword evidence="16" id="KW-1185">Reference proteome</keyword>
<dbReference type="PANTHER" id="PTHR24034:SF148">
    <property type="entry name" value="RE58433P"/>
    <property type="match status" value="1"/>
</dbReference>
<dbReference type="PROSITE" id="PS01187">
    <property type="entry name" value="EGF_CA"/>
    <property type="match status" value="2"/>
</dbReference>
<dbReference type="InterPro" id="IPR018097">
    <property type="entry name" value="EGF_Ca-bd_CS"/>
</dbReference>
<evidence type="ECO:0000313" key="16">
    <source>
        <dbReference type="Proteomes" id="UP001374579"/>
    </source>
</evidence>
<sequence>MKLISLALTFVTFLLIVSVIHAKKKKEKGPQCSTCKEIVRNFAKGLERTKKSNYGGGNTDWEESRLGQYANSEVRLTEIMDDLCSDAGKECPQMLEAHEELVEEFWFNSGLAKVEVEFHRYFCIENVKACCPNNTFGPSCKACTGGAERPCKENGECDGQGTREGSGKCKCKLGYSGKECDSCNDGYYEDHKNDTHTVCKVCHISCKTSCSGDGPNTCDECKEGWKNDENTGCQDINECSDDPCKENEYCSNTQGSYSCLRCNVACNGCAGPGADKCAECNDGYLQKDMECLDIDECTSDGHEGRCTLEGQKCINTAGSFKCICQAGFVKDGDGCKLKPKEEEEEEEEAELKPEEKEATEREEDSDNTSKPDQGTSEQENASKTTEDTPKEEL</sequence>
<evidence type="ECO:0000256" key="8">
    <source>
        <dbReference type="ARBA" id="ARBA00023284"/>
    </source>
</evidence>
<keyword evidence="4 11" id="KW-0245">EGF-like domain</keyword>
<dbReference type="InterPro" id="IPR050751">
    <property type="entry name" value="ECM_structural_protein"/>
</dbReference>
<feature type="compositionally biased region" description="Polar residues" evidence="12">
    <location>
        <begin position="368"/>
        <end position="383"/>
    </location>
</feature>
<comment type="caution">
    <text evidence="15">The sequence shown here is derived from an EMBL/GenBank/DDBJ whole genome shotgun (WGS) entry which is preliminary data.</text>
</comment>
<protein>
    <recommendedName>
        <fullName evidence="3">protein disulfide-isomerase</fullName>
        <ecNumber evidence="3">5.3.4.1</ecNumber>
    </recommendedName>
    <alternativeName>
        <fullName evidence="10">Cysteine-rich with EGF-like domain protein 1</fullName>
    </alternativeName>
</protein>
<proteinExistence type="inferred from homology"/>
<name>A0AAN9BBZ0_9CAEN</name>
<evidence type="ECO:0000256" key="2">
    <source>
        <dbReference type="ARBA" id="ARBA00005897"/>
    </source>
</evidence>
<comment type="caution">
    <text evidence="11">Lacks conserved residue(s) required for the propagation of feature annotation.</text>
</comment>
<evidence type="ECO:0000256" key="9">
    <source>
        <dbReference type="ARBA" id="ARBA00049626"/>
    </source>
</evidence>
<evidence type="ECO:0000313" key="15">
    <source>
        <dbReference type="EMBL" id="KAK7102697.1"/>
    </source>
</evidence>
<evidence type="ECO:0000256" key="5">
    <source>
        <dbReference type="ARBA" id="ARBA00022737"/>
    </source>
</evidence>
<dbReference type="GO" id="GO:0005509">
    <property type="term" value="F:calcium ion binding"/>
    <property type="evidence" value="ECO:0007669"/>
    <property type="project" value="InterPro"/>
</dbReference>
<dbReference type="CDD" id="cd00054">
    <property type="entry name" value="EGF_CA"/>
    <property type="match status" value="1"/>
</dbReference>
<feature type="disulfide bond" evidence="11">
    <location>
        <begin position="171"/>
        <end position="180"/>
    </location>
</feature>
<evidence type="ECO:0000256" key="11">
    <source>
        <dbReference type="PROSITE-ProRule" id="PRU00076"/>
    </source>
</evidence>
<dbReference type="InterPro" id="IPR006212">
    <property type="entry name" value="Furin_repeat"/>
</dbReference>
<dbReference type="PANTHER" id="PTHR24034">
    <property type="entry name" value="EGF-LIKE DOMAIN-CONTAINING PROTEIN"/>
    <property type="match status" value="1"/>
</dbReference>
<evidence type="ECO:0000256" key="3">
    <source>
        <dbReference type="ARBA" id="ARBA00012723"/>
    </source>
</evidence>
<evidence type="ECO:0000256" key="1">
    <source>
        <dbReference type="ARBA" id="ARBA00001182"/>
    </source>
</evidence>
<dbReference type="InterPro" id="IPR000742">
    <property type="entry name" value="EGF"/>
</dbReference>
<organism evidence="15 16">
    <name type="scientific">Littorina saxatilis</name>
    <dbReference type="NCBI Taxonomy" id="31220"/>
    <lineage>
        <taxon>Eukaryota</taxon>
        <taxon>Metazoa</taxon>
        <taxon>Spiralia</taxon>
        <taxon>Lophotrochozoa</taxon>
        <taxon>Mollusca</taxon>
        <taxon>Gastropoda</taxon>
        <taxon>Caenogastropoda</taxon>
        <taxon>Littorinimorpha</taxon>
        <taxon>Littorinoidea</taxon>
        <taxon>Littorinidae</taxon>
        <taxon>Littorina</taxon>
    </lineage>
</organism>
<keyword evidence="8" id="KW-0676">Redox-active center</keyword>
<dbReference type="PROSITE" id="PS00010">
    <property type="entry name" value="ASX_HYDROXYL"/>
    <property type="match status" value="1"/>
</dbReference>
<dbReference type="InterPro" id="IPR000152">
    <property type="entry name" value="EGF-type_Asp/Asn_hydroxyl_site"/>
</dbReference>
<keyword evidence="7" id="KW-0413">Isomerase</keyword>
<feature type="region of interest" description="Disordered" evidence="12">
    <location>
        <begin position="338"/>
        <end position="393"/>
    </location>
</feature>
<dbReference type="InterPro" id="IPR009030">
    <property type="entry name" value="Growth_fac_rcpt_cys_sf"/>
</dbReference>
<dbReference type="SUPFAM" id="SSF57184">
    <property type="entry name" value="Growth factor receptor domain"/>
    <property type="match status" value="1"/>
</dbReference>
<evidence type="ECO:0000256" key="6">
    <source>
        <dbReference type="ARBA" id="ARBA00023157"/>
    </source>
</evidence>
<evidence type="ECO:0000259" key="14">
    <source>
        <dbReference type="PROSITE" id="PS50026"/>
    </source>
</evidence>
<dbReference type="PROSITE" id="PS50026">
    <property type="entry name" value="EGF_3"/>
    <property type="match status" value="2"/>
</dbReference>
<feature type="signal peptide" evidence="13">
    <location>
        <begin position="1"/>
        <end position="22"/>
    </location>
</feature>
<evidence type="ECO:0000256" key="10">
    <source>
        <dbReference type="ARBA" id="ARBA00049822"/>
    </source>
</evidence>
<comment type="function">
    <text evidence="9">Protein disulfide isomerase. Promotes the localization of acetylcholine receptors (AChRs) to the plasma membrane.</text>
</comment>
<keyword evidence="6 11" id="KW-1015">Disulfide bond</keyword>
<dbReference type="Gene3D" id="2.10.25.10">
    <property type="entry name" value="Laminin"/>
    <property type="match status" value="2"/>
</dbReference>
<gene>
    <name evidence="15" type="ORF">V1264_020882</name>
</gene>
<dbReference type="InterPro" id="IPR001881">
    <property type="entry name" value="EGF-like_Ca-bd_dom"/>
</dbReference>
<dbReference type="PROSITE" id="PS00022">
    <property type="entry name" value="EGF_1"/>
    <property type="match status" value="1"/>
</dbReference>
<comment type="similarity">
    <text evidence="2">Belongs to the CRELD family.</text>
</comment>
<keyword evidence="13" id="KW-0732">Signal</keyword>
<dbReference type="GO" id="GO:0003756">
    <property type="term" value="F:protein disulfide isomerase activity"/>
    <property type="evidence" value="ECO:0007669"/>
    <property type="project" value="UniProtKB-EC"/>
</dbReference>
<feature type="domain" description="EGF-like" evidence="14">
    <location>
        <begin position="141"/>
        <end position="181"/>
    </location>
</feature>